<name>E8V7F2_TERSS</name>
<keyword evidence="4 6" id="KW-1133">Transmembrane helix</keyword>
<dbReference type="PANTHER" id="PTHR30213:SF0">
    <property type="entry name" value="UPF0761 MEMBRANE PROTEIN YIHY"/>
    <property type="match status" value="1"/>
</dbReference>
<feature type="transmembrane region" description="Helical" evidence="6">
    <location>
        <begin position="207"/>
        <end position="226"/>
    </location>
</feature>
<feature type="transmembrane region" description="Helical" evidence="6">
    <location>
        <begin position="238"/>
        <end position="260"/>
    </location>
</feature>
<evidence type="ECO:0000313" key="8">
    <source>
        <dbReference type="Proteomes" id="UP000006844"/>
    </source>
</evidence>
<evidence type="ECO:0000313" key="7">
    <source>
        <dbReference type="EMBL" id="ADV83926.1"/>
    </source>
</evidence>
<dbReference type="Proteomes" id="UP000006844">
    <property type="component" value="Chromosome"/>
</dbReference>
<keyword evidence="3 6" id="KW-0812">Transmembrane</keyword>
<evidence type="ECO:0000256" key="5">
    <source>
        <dbReference type="ARBA" id="ARBA00023136"/>
    </source>
</evidence>
<keyword evidence="5 6" id="KW-0472">Membrane</keyword>
<keyword evidence="8" id="KW-1185">Reference proteome</keyword>
<feature type="transmembrane region" description="Helical" evidence="6">
    <location>
        <begin position="272"/>
        <end position="292"/>
    </location>
</feature>
<protein>
    <submittedName>
        <fullName evidence="7">Ribonuclease BN</fullName>
    </submittedName>
</protein>
<sequence length="324" mass="35311">MFEQSCPPAERSVWEYVSHSPLEGMWDLCGVPVKVVAKRTWTAVIEDNLFGRASQLAYYFFFALFPTLIAMSSVMGLAAKSATHIYVQLLDKIASLVPPAAFGIVMDTFHQTTQASSTRKVTLGLLTALWSASVGVSAIQDTLNAVYKVKETRSYWRARGEAMVLTIAVSLVLTAALGALLGGSIGAELVRYKFSGAIAVSIATRTVAWIVATLLMVLIFALLYFFSPDVQKRKWHWFSPGSAIGLLGWVLGSLGLRLYLHWFDSYSVTYGSLGAVIILLTWFYVAGLMLLLGAEVNSEIEAAVAEKLILDKQIAEGTVVALPQ</sequence>
<dbReference type="PANTHER" id="PTHR30213">
    <property type="entry name" value="INNER MEMBRANE PROTEIN YHJD"/>
    <property type="match status" value="1"/>
</dbReference>
<evidence type="ECO:0000256" key="1">
    <source>
        <dbReference type="ARBA" id="ARBA00004651"/>
    </source>
</evidence>
<keyword evidence="2" id="KW-1003">Cell membrane</keyword>
<dbReference type="eggNOG" id="COG1295">
    <property type="taxonomic scope" value="Bacteria"/>
</dbReference>
<evidence type="ECO:0000256" key="2">
    <source>
        <dbReference type="ARBA" id="ARBA00022475"/>
    </source>
</evidence>
<dbReference type="AlphaFoldDB" id="E8V7F2"/>
<organism evidence="7 8">
    <name type="scientific">Terriglobus saanensis (strain ATCC BAA-1853 / DSM 23119 / SP1PR4)</name>
    <dbReference type="NCBI Taxonomy" id="401053"/>
    <lineage>
        <taxon>Bacteria</taxon>
        <taxon>Pseudomonadati</taxon>
        <taxon>Acidobacteriota</taxon>
        <taxon>Terriglobia</taxon>
        <taxon>Terriglobales</taxon>
        <taxon>Acidobacteriaceae</taxon>
        <taxon>Terriglobus</taxon>
    </lineage>
</organism>
<dbReference type="PIRSF" id="PIRSF035875">
    <property type="entry name" value="RNase_BN"/>
    <property type="match status" value="1"/>
</dbReference>
<dbReference type="KEGG" id="tsa:AciPR4_3170"/>
<dbReference type="EMBL" id="CP002467">
    <property type="protein sequence ID" value="ADV83926.1"/>
    <property type="molecule type" value="Genomic_DNA"/>
</dbReference>
<dbReference type="Pfam" id="PF03631">
    <property type="entry name" value="Virul_fac_BrkB"/>
    <property type="match status" value="1"/>
</dbReference>
<evidence type="ECO:0000256" key="6">
    <source>
        <dbReference type="SAM" id="Phobius"/>
    </source>
</evidence>
<evidence type="ECO:0000256" key="3">
    <source>
        <dbReference type="ARBA" id="ARBA00022692"/>
    </source>
</evidence>
<proteinExistence type="predicted"/>
<dbReference type="GO" id="GO:0005886">
    <property type="term" value="C:plasma membrane"/>
    <property type="evidence" value="ECO:0007669"/>
    <property type="project" value="UniProtKB-SubCell"/>
</dbReference>
<dbReference type="STRING" id="401053.AciPR4_3170"/>
<dbReference type="InterPro" id="IPR017039">
    <property type="entry name" value="Virul_fac_BrkB"/>
</dbReference>
<evidence type="ECO:0000256" key="4">
    <source>
        <dbReference type="ARBA" id="ARBA00022989"/>
    </source>
</evidence>
<feature type="transmembrane region" description="Helical" evidence="6">
    <location>
        <begin position="164"/>
        <end position="187"/>
    </location>
</feature>
<dbReference type="RefSeq" id="WP_013569657.1">
    <property type="nucleotide sequence ID" value="NC_014963.1"/>
</dbReference>
<comment type="subcellular location">
    <subcellularLocation>
        <location evidence="1">Cell membrane</location>
        <topology evidence="1">Multi-pass membrane protein</topology>
    </subcellularLocation>
</comment>
<gene>
    <name evidence="7" type="ordered locus">AciPR4_3170</name>
</gene>
<feature type="transmembrane region" description="Helical" evidence="6">
    <location>
        <begin position="56"/>
        <end position="77"/>
    </location>
</feature>
<reference evidence="7 8" key="1">
    <citation type="journal article" date="2012" name="Stand. Genomic Sci.">
        <title>Complete genome sequence of Terriglobus saanensis type strain SP1PR4(T), an Acidobacteria from tundra soil.</title>
        <authorList>
            <person name="Rawat S.R."/>
            <person name="Mannisto M.K."/>
            <person name="Starovoytov V."/>
            <person name="Goodwin L."/>
            <person name="Nolan M."/>
            <person name="Hauser L."/>
            <person name="Land M."/>
            <person name="Davenport K.W."/>
            <person name="Woyke T."/>
            <person name="Haggblom M.M."/>
        </authorList>
    </citation>
    <scope>NUCLEOTIDE SEQUENCE</scope>
    <source>
        <strain evidence="8">ATCC BAA-1853 / DSM 23119 / SP1PR4</strain>
    </source>
</reference>
<dbReference type="NCBIfam" id="TIGR00765">
    <property type="entry name" value="yihY_not_rbn"/>
    <property type="match status" value="1"/>
</dbReference>
<accession>E8V7F2</accession>
<dbReference type="HOGENOM" id="CLU_045539_0_0_0"/>